<sequence length="185" mass="20603">MPRPVDSGGPPHPRHFRMLRIVFGGSETLDVRKYSFRSCTSSEGATSPTISRILCLRLVHLVRIAYNTPPWTQGSIRGQVGSPFRFALLLLSQQGLSPRKICRAFPGATERETNKLVSAIITLPRRSIAEQTNRTNAYVPVQVAAMTFSTTASLFCLISWAHIRRTRHPISTSLASVRRSRDTLS</sequence>
<accession>A0A451BAG7</accession>
<organism evidence="1">
    <name type="scientific">Candidatus Kentrum sp. MB</name>
    <dbReference type="NCBI Taxonomy" id="2138164"/>
    <lineage>
        <taxon>Bacteria</taxon>
        <taxon>Pseudomonadati</taxon>
        <taxon>Pseudomonadota</taxon>
        <taxon>Gammaproteobacteria</taxon>
        <taxon>Candidatus Kentrum</taxon>
    </lineage>
</organism>
<dbReference type="EMBL" id="CAADGH010000018">
    <property type="protein sequence ID" value="VFK75267.1"/>
    <property type="molecule type" value="Genomic_DNA"/>
</dbReference>
<gene>
    <name evidence="1" type="ORF">BECKMB1821H_GA0114242_101848</name>
</gene>
<proteinExistence type="predicted"/>
<name>A0A451BAG7_9GAMM</name>
<protein>
    <submittedName>
        <fullName evidence="1">Uncharacterized protein</fullName>
    </submittedName>
</protein>
<evidence type="ECO:0000313" key="1">
    <source>
        <dbReference type="EMBL" id="VFK75267.1"/>
    </source>
</evidence>
<reference evidence="1" key="1">
    <citation type="submission" date="2019-02" db="EMBL/GenBank/DDBJ databases">
        <authorList>
            <person name="Gruber-Vodicka R. H."/>
            <person name="Seah K. B. B."/>
        </authorList>
    </citation>
    <scope>NUCLEOTIDE SEQUENCE</scope>
    <source>
        <strain evidence="1">BECK_BZ198</strain>
    </source>
</reference>
<dbReference type="AlphaFoldDB" id="A0A451BAG7"/>